<evidence type="ECO:0000256" key="8">
    <source>
        <dbReference type="ARBA" id="ARBA00023065"/>
    </source>
</evidence>
<keyword evidence="14" id="KW-1185">Reference proteome</keyword>
<evidence type="ECO:0000256" key="5">
    <source>
        <dbReference type="ARBA" id="ARBA00022692"/>
    </source>
</evidence>
<evidence type="ECO:0000313" key="13">
    <source>
        <dbReference type="EMBL" id="GJM64034.1"/>
    </source>
</evidence>
<organism evidence="13 14">
    <name type="scientific">Persicobacter diffluens</name>
    <dbReference type="NCBI Taxonomy" id="981"/>
    <lineage>
        <taxon>Bacteria</taxon>
        <taxon>Pseudomonadati</taxon>
        <taxon>Bacteroidota</taxon>
        <taxon>Cytophagia</taxon>
        <taxon>Cytophagales</taxon>
        <taxon>Persicobacteraceae</taxon>
        <taxon>Persicobacter</taxon>
    </lineage>
</organism>
<keyword evidence="10" id="KW-0739">Sodium transport</keyword>
<feature type="transmembrane region" description="Helical" evidence="12">
    <location>
        <begin position="413"/>
        <end position="433"/>
    </location>
</feature>
<feature type="transmembrane region" description="Helical" evidence="12">
    <location>
        <begin position="70"/>
        <end position="91"/>
    </location>
</feature>
<feature type="transmembrane region" description="Helical" evidence="12">
    <location>
        <begin position="117"/>
        <end position="135"/>
    </location>
</feature>
<dbReference type="GO" id="GO:0005886">
    <property type="term" value="C:plasma membrane"/>
    <property type="evidence" value="ECO:0007669"/>
    <property type="project" value="UniProtKB-SubCell"/>
</dbReference>
<feature type="transmembrane region" description="Helical" evidence="12">
    <location>
        <begin position="521"/>
        <end position="538"/>
    </location>
</feature>
<feature type="transmembrane region" description="Helical" evidence="12">
    <location>
        <begin position="177"/>
        <end position="195"/>
    </location>
</feature>
<dbReference type="InterPro" id="IPR001734">
    <property type="entry name" value="Na/solute_symporter"/>
</dbReference>
<keyword evidence="6 12" id="KW-1133">Transmembrane helix</keyword>
<feature type="transmembrane region" description="Helical" evidence="12">
    <location>
        <begin position="380"/>
        <end position="401"/>
    </location>
</feature>
<keyword evidence="8" id="KW-0406">Ion transport</keyword>
<evidence type="ECO:0000256" key="9">
    <source>
        <dbReference type="ARBA" id="ARBA00023136"/>
    </source>
</evidence>
<evidence type="ECO:0008006" key="15">
    <source>
        <dbReference type="Google" id="ProtNLM"/>
    </source>
</evidence>
<accession>A0AAN4W1H4</accession>
<keyword evidence="9 12" id="KW-0472">Membrane</keyword>
<dbReference type="CDD" id="cd11477">
    <property type="entry name" value="SLC5sbd_u1"/>
    <property type="match status" value="1"/>
</dbReference>
<evidence type="ECO:0000313" key="14">
    <source>
        <dbReference type="Proteomes" id="UP001310022"/>
    </source>
</evidence>
<protein>
    <recommendedName>
        <fullName evidence="15">Sodium transporter</fullName>
    </recommendedName>
</protein>
<comment type="caution">
    <text evidence="13">The sequence shown here is derived from an EMBL/GenBank/DDBJ whole genome shotgun (WGS) entry which is preliminary data.</text>
</comment>
<keyword evidence="7" id="KW-0915">Sodium</keyword>
<dbReference type="PANTHER" id="PTHR42985">
    <property type="entry name" value="SODIUM-COUPLED MONOCARBOXYLATE TRANSPORTER"/>
    <property type="match status" value="1"/>
</dbReference>
<dbReference type="EMBL" id="BQKE01000004">
    <property type="protein sequence ID" value="GJM64034.1"/>
    <property type="molecule type" value="Genomic_DNA"/>
</dbReference>
<comment type="subcellular location">
    <subcellularLocation>
        <location evidence="1">Cell membrane</location>
        <topology evidence="1">Multi-pass membrane protein</topology>
    </subcellularLocation>
</comment>
<dbReference type="Proteomes" id="UP001310022">
    <property type="component" value="Unassembled WGS sequence"/>
</dbReference>
<dbReference type="AlphaFoldDB" id="A0AAN4W1H4"/>
<feature type="transmembrane region" description="Helical" evidence="12">
    <location>
        <begin position="223"/>
        <end position="242"/>
    </location>
</feature>
<feature type="transmembrane region" description="Helical" evidence="12">
    <location>
        <begin position="497"/>
        <end position="515"/>
    </location>
</feature>
<evidence type="ECO:0000256" key="1">
    <source>
        <dbReference type="ARBA" id="ARBA00004651"/>
    </source>
</evidence>
<keyword evidence="5 12" id="KW-0812">Transmembrane</keyword>
<name>A0AAN4W1H4_9BACT</name>
<evidence type="ECO:0000256" key="3">
    <source>
        <dbReference type="ARBA" id="ARBA00022448"/>
    </source>
</evidence>
<dbReference type="GO" id="GO:0015293">
    <property type="term" value="F:symporter activity"/>
    <property type="evidence" value="ECO:0007669"/>
    <property type="project" value="TreeGrafter"/>
</dbReference>
<keyword evidence="4" id="KW-1003">Cell membrane</keyword>
<evidence type="ECO:0000256" key="12">
    <source>
        <dbReference type="SAM" id="Phobius"/>
    </source>
</evidence>
<dbReference type="Gene3D" id="1.20.1730.10">
    <property type="entry name" value="Sodium/glucose cotransporter"/>
    <property type="match status" value="1"/>
</dbReference>
<evidence type="ECO:0000256" key="10">
    <source>
        <dbReference type="ARBA" id="ARBA00023201"/>
    </source>
</evidence>
<dbReference type="InterPro" id="IPR038377">
    <property type="entry name" value="Na/Glc_symporter_sf"/>
</dbReference>
<sequence length="555" mass="60144">MNTFDYLVIGLFSLIVLAVGLLFAREKDMKSFFAGGGSVPWAMSGLSLFMGFFSAGTFVVWGAIAYEYGAVAIGIQWTMCVAGFLVGKFIAGKWHQTGALTAAEYLRYRFGDSTQKLFTYIFLFMSLAYTGAFLYPVAKIISVSMDVSVYRCIVVLGLFMILYTTLGGLKAVMVTDVLQFIILTCAILVVLPLSFEEIGGVQALFGKAPEGFFAITNEKYNPLFLFSFGIYNAIFLGGNWAYIQRYTSVGNRKAAKKVVYLFGCLYTFSPVLWMLPPMLYKLIDPNLSGLDMEGAYLLICQKVLPAGMLGLMIGGMLYATASSVNGALNISAAVITNDIVLRILPQLKGKQLIQVARLATILCGCCAIGVALLVPLAGGIVNVILSISAVTGVSLYGPPIWSLFSKRLSGKGFISITSVSLLINISLKFAPAFMNWGGLNRAEEMLFGVLIPLVLLTTSEIYYSLVKSIAETRVPEIAIRRAEVEEAGQTNAFSLRVMSYSLTAVGVLLASIALLASAGTMYLLVLSVLIFGLSYFVWTKSKIEAKQKTKALETA</sequence>
<proteinExistence type="inferred from homology"/>
<feature type="transmembrane region" description="Helical" evidence="12">
    <location>
        <begin position="355"/>
        <end position="374"/>
    </location>
</feature>
<evidence type="ECO:0000256" key="7">
    <source>
        <dbReference type="ARBA" id="ARBA00023053"/>
    </source>
</evidence>
<feature type="transmembrane region" description="Helical" evidence="12">
    <location>
        <begin position="6"/>
        <end position="24"/>
    </location>
</feature>
<evidence type="ECO:0000256" key="4">
    <source>
        <dbReference type="ARBA" id="ARBA00022475"/>
    </source>
</evidence>
<evidence type="ECO:0000256" key="11">
    <source>
        <dbReference type="RuleBase" id="RU362091"/>
    </source>
</evidence>
<keyword evidence="3" id="KW-0813">Transport</keyword>
<comment type="similarity">
    <text evidence="2 11">Belongs to the sodium:solute symporter (SSF) (TC 2.A.21) family.</text>
</comment>
<gene>
    <name evidence="13" type="ORF">PEDI_45860</name>
</gene>
<dbReference type="Pfam" id="PF00474">
    <property type="entry name" value="SSF"/>
    <property type="match status" value="1"/>
</dbReference>
<reference evidence="13 14" key="1">
    <citation type="submission" date="2021-12" db="EMBL/GenBank/DDBJ databases">
        <title>Genome sequencing of bacteria with rrn-lacking chromosome and rrn-plasmid.</title>
        <authorList>
            <person name="Anda M."/>
            <person name="Iwasaki W."/>
        </authorList>
    </citation>
    <scope>NUCLEOTIDE SEQUENCE [LARGE SCALE GENOMIC DNA]</scope>
    <source>
        <strain evidence="13 14">NBRC 15940</strain>
    </source>
</reference>
<evidence type="ECO:0000256" key="6">
    <source>
        <dbReference type="ARBA" id="ARBA00022989"/>
    </source>
</evidence>
<evidence type="ECO:0000256" key="2">
    <source>
        <dbReference type="ARBA" id="ARBA00006434"/>
    </source>
</evidence>
<feature type="transmembrane region" description="Helical" evidence="12">
    <location>
        <begin position="254"/>
        <end position="275"/>
    </location>
</feature>
<feature type="transmembrane region" description="Helical" evidence="12">
    <location>
        <begin position="445"/>
        <end position="463"/>
    </location>
</feature>
<dbReference type="GO" id="GO:0006814">
    <property type="term" value="P:sodium ion transport"/>
    <property type="evidence" value="ECO:0007669"/>
    <property type="project" value="UniProtKB-KW"/>
</dbReference>
<dbReference type="RefSeq" id="WP_338239125.1">
    <property type="nucleotide sequence ID" value="NZ_BQKE01000004.1"/>
</dbReference>
<dbReference type="InterPro" id="IPR051163">
    <property type="entry name" value="Sodium:Solute_Symporter_SSF"/>
</dbReference>
<dbReference type="PANTHER" id="PTHR42985:SF40">
    <property type="entry name" value="LD47995P-RELATED"/>
    <property type="match status" value="1"/>
</dbReference>
<feature type="transmembrane region" description="Helical" evidence="12">
    <location>
        <begin position="147"/>
        <end position="165"/>
    </location>
</feature>
<dbReference type="PROSITE" id="PS50283">
    <property type="entry name" value="NA_SOLUT_SYMP_3"/>
    <property type="match status" value="1"/>
</dbReference>